<gene>
    <name evidence="4" type="ORF">MACH26_19540</name>
</gene>
<dbReference type="Gene3D" id="1.10.10.60">
    <property type="entry name" value="Homeodomain-like"/>
    <property type="match status" value="1"/>
</dbReference>
<dbReference type="PANTHER" id="PTHR30328">
    <property type="entry name" value="TRANSCRIPTIONAL REPRESSOR"/>
    <property type="match status" value="1"/>
</dbReference>
<dbReference type="InterPro" id="IPR013573">
    <property type="entry name" value="Tscrpt_reg_YcdC_C"/>
</dbReference>
<dbReference type="Proteomes" id="UP001333710">
    <property type="component" value="Chromosome"/>
</dbReference>
<organism evidence="4 5">
    <name type="scientific">Planctobacterium marinum</name>
    <dbReference type="NCBI Taxonomy" id="1631968"/>
    <lineage>
        <taxon>Bacteria</taxon>
        <taxon>Pseudomonadati</taxon>
        <taxon>Pseudomonadota</taxon>
        <taxon>Gammaproteobacteria</taxon>
        <taxon>Alteromonadales</taxon>
        <taxon>Alteromonadaceae</taxon>
        <taxon>Planctobacterium</taxon>
    </lineage>
</organism>
<feature type="DNA-binding region" description="H-T-H motif" evidence="2">
    <location>
        <begin position="40"/>
        <end position="59"/>
    </location>
</feature>
<name>A0AA48HV41_9ALTE</name>
<dbReference type="KEGG" id="pmaw:MACH26_19540"/>
<accession>A0AA48HV41</accession>
<dbReference type="PRINTS" id="PR00455">
    <property type="entry name" value="HTHTETR"/>
</dbReference>
<dbReference type="InterPro" id="IPR009057">
    <property type="entry name" value="Homeodomain-like_sf"/>
</dbReference>
<evidence type="ECO:0000313" key="5">
    <source>
        <dbReference type="Proteomes" id="UP001333710"/>
    </source>
</evidence>
<dbReference type="RefSeq" id="WP_338292450.1">
    <property type="nucleotide sequence ID" value="NZ_AP027272.1"/>
</dbReference>
<dbReference type="InterPro" id="IPR001647">
    <property type="entry name" value="HTH_TetR"/>
</dbReference>
<reference evidence="4" key="1">
    <citation type="submission" date="2023-01" db="EMBL/GenBank/DDBJ databases">
        <title>Complete genome sequence of Planctobacterium marinum strain Dej080120_11.</title>
        <authorList>
            <person name="Ueki S."/>
            <person name="Maruyama F."/>
        </authorList>
    </citation>
    <scope>NUCLEOTIDE SEQUENCE</scope>
    <source>
        <strain evidence="4">Dej080120_11</strain>
    </source>
</reference>
<protein>
    <submittedName>
        <fullName evidence="4">TetR family transcriptional regulator</fullName>
    </submittedName>
</protein>
<dbReference type="PANTHER" id="PTHR30328:SF54">
    <property type="entry name" value="HTH-TYPE TRANSCRIPTIONAL REPRESSOR SCO4008"/>
    <property type="match status" value="1"/>
</dbReference>
<evidence type="ECO:0000313" key="4">
    <source>
        <dbReference type="EMBL" id="BDX06433.1"/>
    </source>
</evidence>
<evidence type="ECO:0000256" key="2">
    <source>
        <dbReference type="PROSITE-ProRule" id="PRU00335"/>
    </source>
</evidence>
<evidence type="ECO:0000256" key="1">
    <source>
        <dbReference type="ARBA" id="ARBA00023125"/>
    </source>
</evidence>
<dbReference type="GO" id="GO:0045892">
    <property type="term" value="P:negative regulation of DNA-templated transcription"/>
    <property type="evidence" value="ECO:0007669"/>
    <property type="project" value="InterPro"/>
</dbReference>
<dbReference type="Pfam" id="PF00440">
    <property type="entry name" value="TetR_N"/>
    <property type="match status" value="1"/>
</dbReference>
<dbReference type="SUPFAM" id="SSF46689">
    <property type="entry name" value="Homeodomain-like"/>
    <property type="match status" value="1"/>
</dbReference>
<dbReference type="Gene3D" id="1.10.357.10">
    <property type="entry name" value="Tetracycline Repressor, domain 2"/>
    <property type="match status" value="1"/>
</dbReference>
<dbReference type="GO" id="GO:0003677">
    <property type="term" value="F:DNA binding"/>
    <property type="evidence" value="ECO:0007669"/>
    <property type="project" value="UniProtKB-UniRule"/>
</dbReference>
<dbReference type="AlphaFoldDB" id="A0AA48HV41"/>
<keyword evidence="1 2" id="KW-0238">DNA-binding</keyword>
<dbReference type="SUPFAM" id="SSF48498">
    <property type="entry name" value="Tetracyclin repressor-like, C-terminal domain"/>
    <property type="match status" value="1"/>
</dbReference>
<evidence type="ECO:0000259" key="3">
    <source>
        <dbReference type="PROSITE" id="PS50977"/>
    </source>
</evidence>
<keyword evidence="5" id="KW-1185">Reference proteome</keyword>
<dbReference type="InterPro" id="IPR036271">
    <property type="entry name" value="Tet_transcr_reg_TetR-rel_C_sf"/>
</dbReference>
<dbReference type="InterPro" id="IPR050109">
    <property type="entry name" value="HTH-type_TetR-like_transc_reg"/>
</dbReference>
<feature type="domain" description="HTH tetR-type" evidence="3">
    <location>
        <begin position="17"/>
        <end position="77"/>
    </location>
</feature>
<dbReference type="PROSITE" id="PS50977">
    <property type="entry name" value="HTH_TETR_2"/>
    <property type="match status" value="1"/>
</dbReference>
<dbReference type="EMBL" id="AP027272">
    <property type="protein sequence ID" value="BDX06433.1"/>
    <property type="molecule type" value="Genomic_DNA"/>
</dbReference>
<sequence>MLVQQNVKKNVKGSVRQANHGKIIKAAVTVFANKGYQGATVQEVAEQAGLPKANVLYYFKSKQGIYEAVLSDILSLWNSSFDHATPEDEPAEALSRYIREKLEISRTNPEASKIFAMEMIKGAEQLSDEIKAGMVSWFDARIAIIRQWIKQGKMADVDPTMLMFQIWATTQHYADFSAQITILKDGKALNKRGFQEVGDYLCQSILSSCGLTPEK</sequence>
<dbReference type="Pfam" id="PF08362">
    <property type="entry name" value="TetR_C_3"/>
    <property type="match status" value="1"/>
</dbReference>
<proteinExistence type="predicted"/>